<keyword evidence="2 3" id="KW-0694">RNA-binding</keyword>
<dbReference type="EMBL" id="CP018191">
    <property type="protein sequence ID" value="APH53700.1"/>
    <property type="molecule type" value="Genomic_DNA"/>
</dbReference>
<evidence type="ECO:0000259" key="4">
    <source>
        <dbReference type="PROSITE" id="PS50886"/>
    </source>
</evidence>
<name>A0AAC9KCZ1_9PROT</name>
<dbReference type="GO" id="GO:0000049">
    <property type="term" value="F:tRNA binding"/>
    <property type="evidence" value="ECO:0007669"/>
    <property type="project" value="UniProtKB-UniRule"/>
</dbReference>
<dbReference type="SUPFAM" id="SSF50249">
    <property type="entry name" value="Nucleic acid-binding proteins"/>
    <property type="match status" value="1"/>
</dbReference>
<dbReference type="InterPro" id="IPR008231">
    <property type="entry name" value="CsaA"/>
</dbReference>
<evidence type="ECO:0000313" key="5">
    <source>
        <dbReference type="EMBL" id="APH53700.1"/>
    </source>
</evidence>
<dbReference type="InterPro" id="IPR002547">
    <property type="entry name" value="tRNA-bd_dom"/>
</dbReference>
<evidence type="ECO:0000256" key="1">
    <source>
        <dbReference type="ARBA" id="ARBA00022555"/>
    </source>
</evidence>
<dbReference type="PANTHER" id="PTHR11586">
    <property type="entry name" value="TRNA-AMINOACYLATION COFACTOR ARC1 FAMILY MEMBER"/>
    <property type="match status" value="1"/>
</dbReference>
<dbReference type="FunFam" id="2.40.50.140:FF:000165">
    <property type="entry name" value="Chaperone CsaA"/>
    <property type="match status" value="1"/>
</dbReference>
<sequence>MFHGGMMSGCPDPISWDDFEKIDLRIGIIRSVEFNEKARKPAYLLKIDLGEMGEKISSAQITDKYTQDDLIGMQVLCVCNLRPKLVAGVKSEVLVTGVYDDQQHVVLATFNHSLKPGSRLR</sequence>
<dbReference type="AlphaFoldDB" id="A0AAC9KCZ1"/>
<dbReference type="InterPro" id="IPR051270">
    <property type="entry name" value="Tyrosine-tRNA_ligase_regulator"/>
</dbReference>
<feature type="domain" description="TRNA-binding" evidence="4">
    <location>
        <begin position="18"/>
        <end position="121"/>
    </location>
</feature>
<dbReference type="PROSITE" id="PS50886">
    <property type="entry name" value="TRBD"/>
    <property type="match status" value="1"/>
</dbReference>
<proteinExistence type="predicted"/>
<protein>
    <submittedName>
        <fullName evidence="5">Protein secretion chaperonin CsaA</fullName>
    </submittedName>
</protein>
<dbReference type="Pfam" id="PF01588">
    <property type="entry name" value="tRNA_bind"/>
    <property type="match status" value="1"/>
</dbReference>
<dbReference type="PANTHER" id="PTHR11586:SF37">
    <property type="entry name" value="TRNA-BINDING DOMAIN-CONTAINING PROTEIN"/>
    <property type="match status" value="1"/>
</dbReference>
<dbReference type="Proteomes" id="UP000182373">
    <property type="component" value="Chromosome"/>
</dbReference>
<gene>
    <name evidence="5" type="ORF">GbCGDNIH9_0461</name>
</gene>
<dbReference type="NCBIfam" id="TIGR02222">
    <property type="entry name" value="chap_CsaA"/>
    <property type="match status" value="1"/>
</dbReference>
<evidence type="ECO:0000313" key="6">
    <source>
        <dbReference type="Proteomes" id="UP000182373"/>
    </source>
</evidence>
<accession>A0AAC9KCZ1</accession>
<dbReference type="InterPro" id="IPR012340">
    <property type="entry name" value="NA-bd_OB-fold"/>
</dbReference>
<dbReference type="Gene3D" id="2.40.50.140">
    <property type="entry name" value="Nucleic acid-binding proteins"/>
    <property type="match status" value="1"/>
</dbReference>
<organism evidence="5 6">
    <name type="scientific">Granulibacter bethesdensis</name>
    <dbReference type="NCBI Taxonomy" id="364410"/>
    <lineage>
        <taxon>Bacteria</taxon>
        <taxon>Pseudomonadati</taxon>
        <taxon>Pseudomonadota</taxon>
        <taxon>Alphaproteobacteria</taxon>
        <taxon>Acetobacterales</taxon>
        <taxon>Acetobacteraceae</taxon>
        <taxon>Granulibacter</taxon>
    </lineage>
</organism>
<evidence type="ECO:0000256" key="3">
    <source>
        <dbReference type="PROSITE-ProRule" id="PRU00209"/>
    </source>
</evidence>
<dbReference type="CDD" id="cd02798">
    <property type="entry name" value="tRNA_bind_CsaA"/>
    <property type="match status" value="1"/>
</dbReference>
<keyword evidence="1 3" id="KW-0820">tRNA-binding</keyword>
<reference evidence="6" key="1">
    <citation type="submission" date="2016-11" db="EMBL/GenBank/DDBJ databases">
        <title>Comparative genomic and phenotypic analysis of Granulibacter bethesdensis clinical isolates from patients with chronic granulomatous disease.</title>
        <authorList>
            <person name="Zarember K.A."/>
            <person name="Porcella S.F."/>
            <person name="Chu J."/>
            <person name="Ding L."/>
            <person name="Dahlstrom E."/>
            <person name="Barbian K."/>
            <person name="Martens C."/>
            <person name="Sykora L."/>
            <person name="Kramer S."/>
            <person name="Pettinato A.M."/>
            <person name="Hong H."/>
            <person name="Wald G."/>
            <person name="Berg L.J."/>
            <person name="Rogge L.S."/>
            <person name="Greenberg D.E."/>
            <person name="Falcone E.L."/>
            <person name="Neves J.F."/>
            <person name="Simoes M.J."/>
            <person name="Casal M."/>
            <person name="Rodriguez-Lopez F.C."/>
            <person name="Zelazny A."/>
            <person name="Gallin J.I."/>
            <person name="Holland S.M."/>
        </authorList>
    </citation>
    <scope>NUCLEOTIDE SEQUENCE [LARGE SCALE GENOMIC DNA]</scope>
    <source>
        <strain evidence="6">NIH9.1</strain>
    </source>
</reference>
<dbReference type="NCBIfam" id="NF007494">
    <property type="entry name" value="PRK10089.1-3"/>
    <property type="match status" value="1"/>
</dbReference>
<evidence type="ECO:0000256" key="2">
    <source>
        <dbReference type="ARBA" id="ARBA00022884"/>
    </source>
</evidence>